<dbReference type="SUPFAM" id="SSF51735">
    <property type="entry name" value="NAD(P)-binding Rossmann-fold domains"/>
    <property type="match status" value="1"/>
</dbReference>
<comment type="catalytic activity">
    <reaction evidence="3">
        <text>a (3R)-hydroxyacyl-[ACP] + NADP(+) = a 3-oxoacyl-[ACP] + NADPH + H(+)</text>
        <dbReference type="Rhea" id="RHEA:17397"/>
        <dbReference type="Rhea" id="RHEA-COMP:9916"/>
        <dbReference type="Rhea" id="RHEA-COMP:9945"/>
        <dbReference type="ChEBI" id="CHEBI:15378"/>
        <dbReference type="ChEBI" id="CHEBI:57783"/>
        <dbReference type="ChEBI" id="CHEBI:58349"/>
        <dbReference type="ChEBI" id="CHEBI:78776"/>
        <dbReference type="ChEBI" id="CHEBI:78827"/>
        <dbReference type="EC" id="1.1.1.100"/>
    </reaction>
</comment>
<feature type="coiled-coil region" evidence="4">
    <location>
        <begin position="26"/>
        <end position="60"/>
    </location>
</feature>
<evidence type="ECO:0000313" key="6">
    <source>
        <dbReference type="Proteomes" id="UP000053411"/>
    </source>
</evidence>
<dbReference type="InterPro" id="IPR036291">
    <property type="entry name" value="NAD(P)-bd_dom_sf"/>
</dbReference>
<dbReference type="EC" id="1.1.1.100" evidence="2"/>
<dbReference type="Proteomes" id="UP000053411">
    <property type="component" value="Unassembled WGS sequence"/>
</dbReference>
<dbReference type="AlphaFoldDB" id="A0A0D2JWH6"/>
<dbReference type="InterPro" id="IPR050259">
    <property type="entry name" value="SDR"/>
</dbReference>
<dbReference type="STRING" id="1442371.A0A0D2JWH6"/>
<protein>
    <recommendedName>
        <fullName evidence="2">3-oxoacyl-[acyl-carrier-protein] reductase</fullName>
        <ecNumber evidence="2">1.1.1.100</ecNumber>
    </recommendedName>
</protein>
<dbReference type="RefSeq" id="XP_016628987.1">
    <property type="nucleotide sequence ID" value="XM_016780048.1"/>
</dbReference>
<dbReference type="GO" id="GO:0004316">
    <property type="term" value="F:3-oxoacyl-[acyl-carrier-protein] reductase (NADPH) activity"/>
    <property type="evidence" value="ECO:0007669"/>
    <property type="project" value="UniProtKB-EC"/>
</dbReference>
<dbReference type="PANTHER" id="PTHR42879:SF2">
    <property type="entry name" value="3-OXOACYL-[ACYL-CARRIER-PROTEIN] REDUCTASE FABG"/>
    <property type="match status" value="1"/>
</dbReference>
<keyword evidence="4" id="KW-0175">Coiled coil</keyword>
<accession>A0A0D2JWH6</accession>
<dbReference type="PRINTS" id="PR00081">
    <property type="entry name" value="GDHRDH"/>
</dbReference>
<sequence>MTVAVVTGASRGIGKAIALRLARDGMDVAVNDIESQRARLEEVKTEIEQMGRRAEAVVADVTSESEVERLIQTVVHCFGELNVFIANAGIISMNGILTETVQNWERVLEALDALAYSVSKWGIRGLTQCCAQDLAQYNINVNAYCPGPVQTDMYEKIDQIRGVSQGAVKWESFNQAVRTKAALKRGSTPEDIADAVSFLAGAQSNMITGQSIIIDGGMYFS</sequence>
<evidence type="ECO:0000256" key="1">
    <source>
        <dbReference type="ARBA" id="ARBA00006484"/>
    </source>
</evidence>
<dbReference type="VEuPathDB" id="FungiDB:Z520_09554"/>
<name>A0A0D2JWH6_9EURO</name>
<gene>
    <name evidence="5" type="ORF">Z520_09554</name>
</gene>
<evidence type="ECO:0000256" key="2">
    <source>
        <dbReference type="ARBA" id="ARBA00012948"/>
    </source>
</evidence>
<comment type="similarity">
    <text evidence="1">Belongs to the short-chain dehydrogenases/reductases (SDR) family.</text>
</comment>
<evidence type="ECO:0000256" key="3">
    <source>
        <dbReference type="ARBA" id="ARBA00048508"/>
    </source>
</evidence>
<dbReference type="Pfam" id="PF00106">
    <property type="entry name" value="adh_short"/>
    <property type="match status" value="1"/>
</dbReference>
<evidence type="ECO:0000256" key="4">
    <source>
        <dbReference type="SAM" id="Coils"/>
    </source>
</evidence>
<proteinExistence type="inferred from homology"/>
<dbReference type="Pfam" id="PF13561">
    <property type="entry name" value="adh_short_C2"/>
    <property type="match status" value="1"/>
</dbReference>
<keyword evidence="6" id="KW-1185">Reference proteome</keyword>
<dbReference type="PANTHER" id="PTHR42879">
    <property type="entry name" value="3-OXOACYL-(ACYL-CARRIER-PROTEIN) REDUCTASE"/>
    <property type="match status" value="1"/>
</dbReference>
<dbReference type="InterPro" id="IPR002347">
    <property type="entry name" value="SDR_fam"/>
</dbReference>
<dbReference type="OrthoDB" id="498125at2759"/>
<dbReference type="GeneID" id="27715300"/>
<evidence type="ECO:0000313" key="5">
    <source>
        <dbReference type="EMBL" id="KIX94864.1"/>
    </source>
</evidence>
<organism evidence="5 6">
    <name type="scientific">Fonsecaea multimorphosa CBS 102226</name>
    <dbReference type="NCBI Taxonomy" id="1442371"/>
    <lineage>
        <taxon>Eukaryota</taxon>
        <taxon>Fungi</taxon>
        <taxon>Dikarya</taxon>
        <taxon>Ascomycota</taxon>
        <taxon>Pezizomycotina</taxon>
        <taxon>Eurotiomycetes</taxon>
        <taxon>Chaetothyriomycetidae</taxon>
        <taxon>Chaetothyriales</taxon>
        <taxon>Herpotrichiellaceae</taxon>
        <taxon>Fonsecaea</taxon>
    </lineage>
</organism>
<dbReference type="EMBL" id="KN848085">
    <property type="protein sequence ID" value="KIX94864.1"/>
    <property type="molecule type" value="Genomic_DNA"/>
</dbReference>
<dbReference type="Gene3D" id="3.40.50.720">
    <property type="entry name" value="NAD(P)-binding Rossmann-like Domain"/>
    <property type="match status" value="2"/>
</dbReference>
<reference evidence="5 6" key="1">
    <citation type="submission" date="2015-01" db="EMBL/GenBank/DDBJ databases">
        <title>The Genome Sequence of Fonsecaea multimorphosa CBS 102226.</title>
        <authorList>
            <consortium name="The Broad Institute Genomics Platform"/>
            <person name="Cuomo C."/>
            <person name="de Hoog S."/>
            <person name="Gorbushina A."/>
            <person name="Stielow B."/>
            <person name="Teixiera M."/>
            <person name="Abouelleil A."/>
            <person name="Chapman S.B."/>
            <person name="Priest M."/>
            <person name="Young S.K."/>
            <person name="Wortman J."/>
            <person name="Nusbaum C."/>
            <person name="Birren B."/>
        </authorList>
    </citation>
    <scope>NUCLEOTIDE SEQUENCE [LARGE SCALE GENOMIC DNA]</scope>
    <source>
        <strain evidence="5 6">CBS 102226</strain>
    </source>
</reference>